<gene>
    <name evidence="1" type="ORF">HAX54_021162</name>
</gene>
<evidence type="ECO:0000313" key="1">
    <source>
        <dbReference type="EMBL" id="MCD9637724.1"/>
    </source>
</evidence>
<sequence length="80" mass="9309">MVCILRKWGRQPSARFGETLIKRQFKQKWLQDTSLTPHCIGTSWLAEESPVKSLMNLCSFNCQRFIGGPRITSYDSLIFR</sequence>
<protein>
    <submittedName>
        <fullName evidence="1">Uncharacterized protein</fullName>
    </submittedName>
</protein>
<name>A0ABS8UT05_DATST</name>
<feature type="non-terminal residue" evidence="1">
    <location>
        <position position="80"/>
    </location>
</feature>
<evidence type="ECO:0000313" key="2">
    <source>
        <dbReference type="Proteomes" id="UP000823775"/>
    </source>
</evidence>
<organism evidence="1 2">
    <name type="scientific">Datura stramonium</name>
    <name type="common">Jimsonweed</name>
    <name type="synonym">Common thornapple</name>
    <dbReference type="NCBI Taxonomy" id="4076"/>
    <lineage>
        <taxon>Eukaryota</taxon>
        <taxon>Viridiplantae</taxon>
        <taxon>Streptophyta</taxon>
        <taxon>Embryophyta</taxon>
        <taxon>Tracheophyta</taxon>
        <taxon>Spermatophyta</taxon>
        <taxon>Magnoliopsida</taxon>
        <taxon>eudicotyledons</taxon>
        <taxon>Gunneridae</taxon>
        <taxon>Pentapetalae</taxon>
        <taxon>asterids</taxon>
        <taxon>lamiids</taxon>
        <taxon>Solanales</taxon>
        <taxon>Solanaceae</taxon>
        <taxon>Solanoideae</taxon>
        <taxon>Datureae</taxon>
        <taxon>Datura</taxon>
    </lineage>
</organism>
<dbReference type="EMBL" id="JACEIK010002544">
    <property type="protein sequence ID" value="MCD9637724.1"/>
    <property type="molecule type" value="Genomic_DNA"/>
</dbReference>
<comment type="caution">
    <text evidence="1">The sequence shown here is derived from an EMBL/GenBank/DDBJ whole genome shotgun (WGS) entry which is preliminary data.</text>
</comment>
<reference evidence="1 2" key="1">
    <citation type="journal article" date="2021" name="BMC Genomics">
        <title>Datura genome reveals duplications of psychoactive alkaloid biosynthetic genes and high mutation rate following tissue culture.</title>
        <authorList>
            <person name="Rajewski A."/>
            <person name="Carter-House D."/>
            <person name="Stajich J."/>
            <person name="Litt A."/>
        </authorList>
    </citation>
    <scope>NUCLEOTIDE SEQUENCE [LARGE SCALE GENOMIC DNA]</scope>
    <source>
        <strain evidence="1">AR-01</strain>
    </source>
</reference>
<proteinExistence type="predicted"/>
<dbReference type="Proteomes" id="UP000823775">
    <property type="component" value="Unassembled WGS sequence"/>
</dbReference>
<keyword evidence="2" id="KW-1185">Reference proteome</keyword>
<accession>A0ABS8UT05</accession>